<dbReference type="InterPro" id="IPR038765">
    <property type="entry name" value="Papain-like_cys_pep_sf"/>
</dbReference>
<dbReference type="SUPFAM" id="SSF54001">
    <property type="entry name" value="Cysteine proteinases"/>
    <property type="match status" value="1"/>
</dbReference>
<keyword evidence="3" id="KW-1133">Transmembrane helix</keyword>
<dbReference type="InterPro" id="IPR025661">
    <property type="entry name" value="Pept_asp_AS"/>
</dbReference>
<dbReference type="InterPro" id="IPR000169">
    <property type="entry name" value="Pept_cys_AS"/>
</dbReference>
<dbReference type="GO" id="GO:0008234">
    <property type="term" value="F:cysteine-type peptidase activity"/>
    <property type="evidence" value="ECO:0007669"/>
    <property type="project" value="InterPro"/>
</dbReference>
<dbReference type="SMART" id="SM00645">
    <property type="entry name" value="Pept_C1"/>
    <property type="match status" value="1"/>
</dbReference>
<comment type="similarity">
    <text evidence="1">Belongs to the peptidase C1 family.</text>
</comment>
<keyword evidence="2" id="KW-1015">Disulfide bond</keyword>
<keyword evidence="3" id="KW-0472">Membrane</keyword>
<feature type="transmembrane region" description="Helical" evidence="3">
    <location>
        <begin position="421"/>
        <end position="444"/>
    </location>
</feature>
<dbReference type="GO" id="GO:0006508">
    <property type="term" value="P:proteolysis"/>
    <property type="evidence" value="ECO:0007669"/>
    <property type="project" value="InterPro"/>
</dbReference>
<organism evidence="5">
    <name type="scientific">viral metagenome</name>
    <dbReference type="NCBI Taxonomy" id="1070528"/>
    <lineage>
        <taxon>unclassified sequences</taxon>
        <taxon>metagenomes</taxon>
        <taxon>organismal metagenomes</taxon>
    </lineage>
</organism>
<dbReference type="PANTHER" id="PTHR12411">
    <property type="entry name" value="CYSTEINE PROTEASE FAMILY C1-RELATED"/>
    <property type="match status" value="1"/>
</dbReference>
<reference evidence="5" key="1">
    <citation type="journal article" date="2020" name="Nature">
        <title>Giant virus diversity and host interactions through global metagenomics.</title>
        <authorList>
            <person name="Schulz F."/>
            <person name="Roux S."/>
            <person name="Paez-Espino D."/>
            <person name="Jungbluth S."/>
            <person name="Walsh D.A."/>
            <person name="Denef V.J."/>
            <person name="McMahon K.D."/>
            <person name="Konstantinidis K.T."/>
            <person name="Eloe-Fadrosh E.A."/>
            <person name="Kyrpides N.C."/>
            <person name="Woyke T."/>
        </authorList>
    </citation>
    <scope>NUCLEOTIDE SEQUENCE</scope>
    <source>
        <strain evidence="5">GVMAG-M-3300023184-71</strain>
    </source>
</reference>
<dbReference type="Pfam" id="PF00112">
    <property type="entry name" value="Peptidase_C1"/>
    <property type="match status" value="1"/>
</dbReference>
<name>A0A6C0IDQ8_9ZZZZ</name>
<protein>
    <recommendedName>
        <fullName evidence="4">Peptidase C1A papain C-terminal domain-containing protein</fullName>
    </recommendedName>
</protein>
<keyword evidence="3" id="KW-0812">Transmembrane</keyword>
<dbReference type="InterPro" id="IPR000668">
    <property type="entry name" value="Peptidase_C1A_C"/>
</dbReference>
<evidence type="ECO:0000256" key="3">
    <source>
        <dbReference type="SAM" id="Phobius"/>
    </source>
</evidence>
<dbReference type="PROSITE" id="PS00640">
    <property type="entry name" value="THIOL_PROTEASE_ASN"/>
    <property type="match status" value="1"/>
</dbReference>
<accession>A0A6C0IDQ8</accession>
<dbReference type="PROSITE" id="PS00639">
    <property type="entry name" value="THIOL_PROTEASE_HIS"/>
    <property type="match status" value="1"/>
</dbReference>
<dbReference type="Gene3D" id="3.90.70.10">
    <property type="entry name" value="Cysteine proteinases"/>
    <property type="match status" value="1"/>
</dbReference>
<dbReference type="InterPro" id="IPR013128">
    <property type="entry name" value="Peptidase_C1A"/>
</dbReference>
<evidence type="ECO:0000313" key="5">
    <source>
        <dbReference type="EMBL" id="QHT90750.1"/>
    </source>
</evidence>
<evidence type="ECO:0000256" key="1">
    <source>
        <dbReference type="ARBA" id="ARBA00008455"/>
    </source>
</evidence>
<dbReference type="EMBL" id="MN740157">
    <property type="protein sequence ID" value="QHT90750.1"/>
    <property type="molecule type" value="Genomic_DNA"/>
</dbReference>
<dbReference type="PRINTS" id="PR00705">
    <property type="entry name" value="PAPAIN"/>
</dbReference>
<dbReference type="PROSITE" id="PS00139">
    <property type="entry name" value="THIOL_PROTEASE_CYS"/>
    <property type="match status" value="1"/>
</dbReference>
<evidence type="ECO:0000259" key="4">
    <source>
        <dbReference type="SMART" id="SM00645"/>
    </source>
</evidence>
<proteinExistence type="inferred from homology"/>
<dbReference type="AlphaFoldDB" id="A0A6C0IDQ8"/>
<sequence length="454" mass="49256">MLSLSTSYEKFLQSASAQILTTHTTLSLSPDSQNVSLSMAPTASVIVIPPMNANLNFSTVSKLSIDTMKQQAAGKPVVLPTFFNWADKNSQLTPPPNQGKCGSCWAVAVASAISDNYVTRNLVPKNPQLSPTFLLSCVPDSLKCGGGNPALSLQWIAKNGLAATADVSSLDYSWCSSNAVCNGSQKEANSTYDVLNQLLPGCPNDASLKFFVSSITMPQLTPDQAKDPVQLATATTSVKTFLYTKGPAVTGFSVLENFLGGNYTCGGRNPDNIYLEKVDYKQQKWVETPFKFLGGHAVVVVGWGVGKVVESLLKKDGSDQTRVDVPYWIARNSWDTKWGIGGYFRIAQYPFNIQSQFDATVFVQETVQDPSTGQTVLQNLPTGGILFFETNYFGYGEPTMMESFYPMTTTPTHSNAASETALYFIFGMLVFMMVLTVFILVLTANPPPAKKLKA</sequence>
<feature type="domain" description="Peptidase C1A papain C-terminal" evidence="4">
    <location>
        <begin position="79"/>
        <end position="351"/>
    </location>
</feature>
<evidence type="ECO:0000256" key="2">
    <source>
        <dbReference type="ARBA" id="ARBA00023157"/>
    </source>
</evidence>
<dbReference type="InterPro" id="IPR025660">
    <property type="entry name" value="Pept_his_AS"/>
</dbReference>